<dbReference type="RefSeq" id="WP_143014228.1">
    <property type="nucleotide sequence ID" value="NZ_FNAI01000013.1"/>
</dbReference>
<dbReference type="Proteomes" id="UP000199072">
    <property type="component" value="Unassembled WGS sequence"/>
</dbReference>
<evidence type="ECO:0000313" key="3">
    <source>
        <dbReference type="Proteomes" id="UP000199072"/>
    </source>
</evidence>
<proteinExistence type="predicted"/>
<feature type="region of interest" description="Disordered" evidence="1">
    <location>
        <begin position="261"/>
        <end position="286"/>
    </location>
</feature>
<evidence type="ECO:0000313" key="2">
    <source>
        <dbReference type="EMBL" id="SDF14710.1"/>
    </source>
</evidence>
<dbReference type="AlphaFoldDB" id="A0A1G7IPN6"/>
<reference evidence="2 3" key="1">
    <citation type="submission" date="2016-10" db="EMBL/GenBank/DDBJ databases">
        <authorList>
            <person name="de Groot N.N."/>
        </authorList>
    </citation>
    <scope>NUCLEOTIDE SEQUENCE [LARGE SCALE GENOMIC DNA]</scope>
    <source>
        <strain evidence="2 3">47C3B</strain>
    </source>
</reference>
<organism evidence="2 3">
    <name type="scientific">Mucilaginibacter pineti</name>
    <dbReference type="NCBI Taxonomy" id="1391627"/>
    <lineage>
        <taxon>Bacteria</taxon>
        <taxon>Pseudomonadati</taxon>
        <taxon>Bacteroidota</taxon>
        <taxon>Sphingobacteriia</taxon>
        <taxon>Sphingobacteriales</taxon>
        <taxon>Sphingobacteriaceae</taxon>
        <taxon>Mucilaginibacter</taxon>
    </lineage>
</organism>
<evidence type="ECO:0000256" key="1">
    <source>
        <dbReference type="SAM" id="MobiDB-lite"/>
    </source>
</evidence>
<protein>
    <submittedName>
        <fullName evidence="2">Uncharacterized protein</fullName>
    </submittedName>
</protein>
<name>A0A1G7IPN6_9SPHI</name>
<dbReference type="EMBL" id="FNAI01000013">
    <property type="protein sequence ID" value="SDF14710.1"/>
    <property type="molecule type" value="Genomic_DNA"/>
</dbReference>
<keyword evidence="3" id="KW-1185">Reference proteome</keyword>
<dbReference type="STRING" id="1391627.SAMN05216464_113115"/>
<accession>A0A1G7IPN6</accession>
<sequence length="286" mass="32953">MTIMENHGRQIRMYLYGFGFDYHVKNKTFVSTDQKYQFGRWHLQKENDGYVGWIDKATGKLSEPPLSGVASERFKRFQVPFEALLPLLAKHEEYAVKHNQRSYSENLYTLLDTPLIQDFLAGHKGELIINGIRFKPDGESVKLLSGNRLYHDIDLDNVPAINKQYQVLMNQQDLKVIEPALLGLYNTGQILMVQFPYLPALDPIGCGKRIGGSPTRLLAEFPIVPILKAYVTPLNQLTSEEIKAFQTTYYERGLVLQKQNNERKEFAEKNSRQKSDRRVKSKGKRL</sequence>
<gene>
    <name evidence="2" type="ORF">SAMN05216464_113115</name>
</gene>
<dbReference type="OrthoDB" id="771660at2"/>
<feature type="compositionally biased region" description="Basic and acidic residues" evidence="1">
    <location>
        <begin position="261"/>
        <end position="278"/>
    </location>
</feature>